<sequence length="377" mass="42453">MLPQPPPPHTFKVMSGPDECRHYLRAFIHTYRDLPVLWDTSMRDYTNREKRAEAYLRLVPIYHYLKRDATVEDVKKKINTLRTNYRKELKVMESAVRSGTHHSPRCWTFQELDFLRNSEKFLAVNPFFKNEPSFLFSENSSCSTAFIDQHGNPQQHYPTPRGSVGQTPNINISEMFHKSFGHAQRVDSLPTPSQPSHSDYGPTKRARQTPPLNNGPGGGSASANNSHNADELLNIACEYLAGTYPEEESIARTWTHKLRRLPREQRLLAERFINEILFEAESNNLHRGSLQINNSFEPYVRYDEASAGQEDQDKSQSPSVHTSTESKAIVAAEAAAVDAAAEASAGSGHPVLGRPEPENSGLPLLDEPGATVEIREF</sequence>
<evidence type="ECO:0000259" key="2">
    <source>
        <dbReference type="PROSITE" id="PS51029"/>
    </source>
</evidence>
<dbReference type="PANTHER" id="PTHR21505">
    <property type="entry name" value="MADF DOMAIN-CONTAINING PROTEIN-RELATED"/>
    <property type="match status" value="1"/>
</dbReference>
<dbReference type="InterPro" id="IPR006578">
    <property type="entry name" value="MADF-dom"/>
</dbReference>
<evidence type="ECO:0000313" key="3">
    <source>
        <dbReference type="EMBL" id="BFF99806.1"/>
    </source>
</evidence>
<dbReference type="EMBL" id="AP029265">
    <property type="protein sequence ID" value="BFF99806.1"/>
    <property type="molecule type" value="Genomic_DNA"/>
</dbReference>
<evidence type="ECO:0000256" key="1">
    <source>
        <dbReference type="SAM" id="MobiDB-lite"/>
    </source>
</evidence>
<accession>A0AAU9FUM9</accession>
<feature type="domain" description="MADF" evidence="2">
    <location>
        <begin position="26"/>
        <end position="120"/>
    </location>
</feature>
<gene>
    <name evidence="3" type="ORF">DMAD_07621</name>
</gene>
<feature type="compositionally biased region" description="Polar residues" evidence="1">
    <location>
        <begin position="315"/>
        <end position="326"/>
    </location>
</feature>
<dbReference type="Pfam" id="PF10545">
    <property type="entry name" value="MADF_DNA_bdg"/>
    <property type="match status" value="1"/>
</dbReference>
<dbReference type="Proteomes" id="UP001500889">
    <property type="component" value="Chromosome J"/>
</dbReference>
<feature type="compositionally biased region" description="Polar residues" evidence="1">
    <location>
        <begin position="147"/>
        <end position="157"/>
    </location>
</feature>
<reference evidence="3 4" key="1">
    <citation type="submission" date="2024-02" db="EMBL/GenBank/DDBJ databases">
        <title>A chromosome-level genome assembly of Drosophila madeirensis, a fruit fly species endemic to Madeira island.</title>
        <authorList>
            <person name="Tomihara K."/>
            <person name="Llopart A."/>
            <person name="Yamamoto D."/>
        </authorList>
    </citation>
    <scope>NUCLEOTIDE SEQUENCE [LARGE SCALE GENOMIC DNA]</scope>
    <source>
        <strain evidence="3 4">RF1</strain>
    </source>
</reference>
<evidence type="ECO:0000313" key="4">
    <source>
        <dbReference type="Proteomes" id="UP001500889"/>
    </source>
</evidence>
<feature type="region of interest" description="Disordered" evidence="1">
    <location>
        <begin position="339"/>
        <end position="377"/>
    </location>
</feature>
<proteinExistence type="predicted"/>
<protein>
    <recommendedName>
        <fullName evidence="2">MADF domain-containing protein</fullName>
    </recommendedName>
</protein>
<feature type="region of interest" description="Disordered" evidence="1">
    <location>
        <begin position="304"/>
        <end position="327"/>
    </location>
</feature>
<dbReference type="AlphaFoldDB" id="A0AAU9FUM9"/>
<feature type="region of interest" description="Disordered" evidence="1">
    <location>
        <begin position="184"/>
        <end position="226"/>
    </location>
</feature>
<dbReference type="PROSITE" id="PS51029">
    <property type="entry name" value="MADF"/>
    <property type="match status" value="1"/>
</dbReference>
<dbReference type="SMART" id="SM00595">
    <property type="entry name" value="MADF"/>
    <property type="match status" value="1"/>
</dbReference>
<feature type="region of interest" description="Disordered" evidence="1">
    <location>
        <begin position="147"/>
        <end position="169"/>
    </location>
</feature>
<name>A0AAU9FUM9_DROMD</name>
<organism evidence="3 4">
    <name type="scientific">Drosophila madeirensis</name>
    <name type="common">Fruit fly</name>
    <dbReference type="NCBI Taxonomy" id="30013"/>
    <lineage>
        <taxon>Eukaryota</taxon>
        <taxon>Metazoa</taxon>
        <taxon>Ecdysozoa</taxon>
        <taxon>Arthropoda</taxon>
        <taxon>Hexapoda</taxon>
        <taxon>Insecta</taxon>
        <taxon>Pterygota</taxon>
        <taxon>Neoptera</taxon>
        <taxon>Endopterygota</taxon>
        <taxon>Diptera</taxon>
        <taxon>Brachycera</taxon>
        <taxon>Muscomorpha</taxon>
        <taxon>Ephydroidea</taxon>
        <taxon>Drosophilidae</taxon>
        <taxon>Drosophila</taxon>
        <taxon>Sophophora</taxon>
    </lineage>
</organism>
<feature type="compositionally biased region" description="Low complexity" evidence="1">
    <location>
        <begin position="339"/>
        <end position="348"/>
    </location>
</feature>
<keyword evidence="4" id="KW-1185">Reference proteome</keyword>
<dbReference type="PANTHER" id="PTHR21505:SF8">
    <property type="entry name" value="DPT-YFP REPRESSOR BY OVEREXPRESSION, ISOFORM D-RELATED"/>
    <property type="match status" value="1"/>
</dbReference>